<dbReference type="Proteomes" id="UP001642484">
    <property type="component" value="Unassembled WGS sequence"/>
</dbReference>
<evidence type="ECO:0000313" key="2">
    <source>
        <dbReference type="EMBL" id="CAK9118376.1"/>
    </source>
</evidence>
<feature type="compositionally biased region" description="Low complexity" evidence="1">
    <location>
        <begin position="16"/>
        <end position="26"/>
    </location>
</feature>
<proteinExistence type="predicted"/>
<gene>
    <name evidence="2" type="ORF">CCMP2556_LOCUS55470</name>
</gene>
<organism evidence="2 3">
    <name type="scientific">Durusdinium trenchii</name>
    <dbReference type="NCBI Taxonomy" id="1381693"/>
    <lineage>
        <taxon>Eukaryota</taxon>
        <taxon>Sar</taxon>
        <taxon>Alveolata</taxon>
        <taxon>Dinophyceae</taxon>
        <taxon>Suessiales</taxon>
        <taxon>Symbiodiniaceae</taxon>
        <taxon>Durusdinium</taxon>
    </lineage>
</organism>
<keyword evidence="3" id="KW-1185">Reference proteome</keyword>
<evidence type="ECO:0000313" key="3">
    <source>
        <dbReference type="Proteomes" id="UP001642484"/>
    </source>
</evidence>
<comment type="caution">
    <text evidence="2">The sequence shown here is derived from an EMBL/GenBank/DDBJ whole genome shotgun (WGS) entry which is preliminary data.</text>
</comment>
<name>A0ABP0T100_9DINO</name>
<sequence>MWTTCARTAPLHLTPRASAASVAPRSTRARSTRPSGSWEPRRAAGSVGVGVALTKVRGLTTTAEAPAAPVTGTIHKWPKREIKGLLQELKSSEPILVKYLEYATDPWVTDYAELRPLMENRKQKDLLHCRSDGGTADRAHRGRIADQLEAWRTKARSRCGLRVQGCAGPR</sequence>
<protein>
    <submittedName>
        <fullName evidence="2">Uncharacterized protein</fullName>
    </submittedName>
</protein>
<dbReference type="EMBL" id="CAXAMN010028994">
    <property type="protein sequence ID" value="CAK9118376.1"/>
    <property type="molecule type" value="Genomic_DNA"/>
</dbReference>
<reference evidence="2 3" key="1">
    <citation type="submission" date="2024-02" db="EMBL/GenBank/DDBJ databases">
        <authorList>
            <person name="Chen Y."/>
            <person name="Shah S."/>
            <person name="Dougan E. K."/>
            <person name="Thang M."/>
            <person name="Chan C."/>
        </authorList>
    </citation>
    <scope>NUCLEOTIDE SEQUENCE [LARGE SCALE GENOMIC DNA]</scope>
</reference>
<accession>A0ABP0T100</accession>
<evidence type="ECO:0000256" key="1">
    <source>
        <dbReference type="SAM" id="MobiDB-lite"/>
    </source>
</evidence>
<feature type="region of interest" description="Disordered" evidence="1">
    <location>
        <begin position="16"/>
        <end position="44"/>
    </location>
</feature>